<evidence type="ECO:0000313" key="6">
    <source>
        <dbReference type="Proteomes" id="UP000325291"/>
    </source>
</evidence>
<evidence type="ECO:0000256" key="3">
    <source>
        <dbReference type="SAM" id="MobiDB-lite"/>
    </source>
</evidence>
<protein>
    <submittedName>
        <fullName evidence="5">Exopolysaccharide biosynthesis protein</fullName>
    </submittedName>
</protein>
<comment type="caution">
    <text evidence="5">The sequence shown here is derived from an EMBL/GenBank/DDBJ whole genome shotgun (WGS) entry which is preliminary data.</text>
</comment>
<evidence type="ECO:0000256" key="2">
    <source>
        <dbReference type="ARBA" id="ARBA00022840"/>
    </source>
</evidence>
<dbReference type="InterPro" id="IPR005702">
    <property type="entry name" value="Wzc-like_C"/>
</dbReference>
<keyword evidence="2" id="KW-0067">ATP-binding</keyword>
<dbReference type="InterPro" id="IPR050445">
    <property type="entry name" value="Bact_polysacc_biosynth/exp"/>
</dbReference>
<proteinExistence type="predicted"/>
<dbReference type="PANTHER" id="PTHR32309">
    <property type="entry name" value="TYROSINE-PROTEIN KINASE"/>
    <property type="match status" value="1"/>
</dbReference>
<dbReference type="AlphaFoldDB" id="A0A5A9ZTV3"/>
<accession>A0A5A9ZTV3</accession>
<dbReference type="GO" id="GO:0005524">
    <property type="term" value="F:ATP binding"/>
    <property type="evidence" value="ECO:0007669"/>
    <property type="project" value="UniProtKB-KW"/>
</dbReference>
<dbReference type="Proteomes" id="UP000325291">
    <property type="component" value="Unassembled WGS sequence"/>
</dbReference>
<keyword evidence="1" id="KW-0547">Nucleotide-binding</keyword>
<keyword evidence="6" id="KW-1185">Reference proteome</keyword>
<feature type="domain" description="CobQ/CobB/MinD/ParA nucleotide binding" evidence="4">
    <location>
        <begin position="111"/>
        <end position="291"/>
    </location>
</feature>
<sequence>MPDISTDMASTDDDDVARPPGPEDAASTQTSPEPPRARDQEDQGATSPDATPEPPAPGRSWPQLASIPVDAGHLERNLIITATRHDPAHGAFDVLRTRLVNTLAEHGWTRVAITSPTRDCGKTFTAVNLAISLSRYETHRTILMDLDMRNPSVATVLGVDDPGSMGDFLQGRTGVTDLFRRVGRNALNIGTNLAVAMNDRVEPYAAEVLRGPETKLALARMVDELDPDIVLFDLPPALAFDDVIAFKDQFDGILMIVGGGQTKPDEVHEAMRRLGEDVPLLGVVLNQAEGDDALGYSYGY</sequence>
<dbReference type="PANTHER" id="PTHR32309:SF31">
    <property type="entry name" value="CAPSULAR EXOPOLYSACCHARIDE FAMILY"/>
    <property type="match status" value="1"/>
</dbReference>
<dbReference type="Gene3D" id="3.40.50.300">
    <property type="entry name" value="P-loop containing nucleotide triphosphate hydrolases"/>
    <property type="match status" value="1"/>
</dbReference>
<dbReference type="InterPro" id="IPR027417">
    <property type="entry name" value="P-loop_NTPase"/>
</dbReference>
<evidence type="ECO:0000313" key="5">
    <source>
        <dbReference type="EMBL" id="KAA0920521.1"/>
    </source>
</evidence>
<evidence type="ECO:0000259" key="4">
    <source>
        <dbReference type="Pfam" id="PF01656"/>
    </source>
</evidence>
<organism evidence="5 6">
    <name type="scientific">Aquicoccus porphyridii</name>
    <dbReference type="NCBI Taxonomy" id="1852029"/>
    <lineage>
        <taxon>Bacteria</taxon>
        <taxon>Pseudomonadati</taxon>
        <taxon>Pseudomonadota</taxon>
        <taxon>Alphaproteobacteria</taxon>
        <taxon>Rhodobacterales</taxon>
        <taxon>Paracoccaceae</taxon>
        <taxon>Aquicoccus</taxon>
    </lineage>
</organism>
<dbReference type="SUPFAM" id="SSF52540">
    <property type="entry name" value="P-loop containing nucleoside triphosphate hydrolases"/>
    <property type="match status" value="1"/>
</dbReference>
<feature type="region of interest" description="Disordered" evidence="3">
    <location>
        <begin position="1"/>
        <end position="64"/>
    </location>
</feature>
<dbReference type="CDD" id="cd05387">
    <property type="entry name" value="BY-kinase"/>
    <property type="match status" value="1"/>
</dbReference>
<name>A0A5A9ZTV3_9RHOB</name>
<gene>
    <name evidence="5" type="ORF">FLO80_04440</name>
</gene>
<dbReference type="InterPro" id="IPR002586">
    <property type="entry name" value="CobQ/CobB/MinD/ParA_Nub-bd_dom"/>
</dbReference>
<evidence type="ECO:0000256" key="1">
    <source>
        <dbReference type="ARBA" id="ARBA00022741"/>
    </source>
</evidence>
<dbReference type="Pfam" id="PF01656">
    <property type="entry name" value="CbiA"/>
    <property type="match status" value="1"/>
</dbReference>
<reference evidence="5 6" key="1">
    <citation type="submission" date="2019-07" db="EMBL/GenBank/DDBJ databases">
        <title>Aquicoccus porphyridii gen. nov., sp. nov., isolated from a small marine red alga, Porphyridium marinum.</title>
        <authorList>
            <person name="Liu L."/>
        </authorList>
    </citation>
    <scope>NUCLEOTIDE SEQUENCE [LARGE SCALE GENOMIC DNA]</scope>
    <source>
        <strain evidence="5 6">L1 8-17</strain>
    </source>
</reference>
<dbReference type="EMBL" id="VINQ01000002">
    <property type="protein sequence ID" value="KAA0920521.1"/>
    <property type="molecule type" value="Genomic_DNA"/>
</dbReference>